<dbReference type="OrthoDB" id="9778766at2"/>
<dbReference type="EMBL" id="CP035467">
    <property type="protein sequence ID" value="QCW84821.1"/>
    <property type="molecule type" value="Genomic_DNA"/>
</dbReference>
<dbReference type="STRING" id="675511.GCA_000341735_00580"/>
<reference evidence="3" key="1">
    <citation type="journal article" date="2019" name="J. Bacteriol.">
        <title>A Mutagenic Screen Identifies a TonB-Dependent Receptor Required for the Lanthanide Metal Switch in the Type I Methanotroph 'Methylotuvimicrobium buryatense' 5GB1C.</title>
        <authorList>
            <person name="Groom J.D."/>
            <person name="Ford S.M."/>
            <person name="Pesesky M.W."/>
            <person name="Lidstrom M.E."/>
        </authorList>
    </citation>
    <scope>NUCLEOTIDE SEQUENCE [LARGE SCALE GENOMIC DNA]</scope>
    <source>
        <strain evidence="3">5GB1C</strain>
    </source>
</reference>
<evidence type="ECO:0000313" key="3">
    <source>
        <dbReference type="Proteomes" id="UP000305881"/>
    </source>
</evidence>
<protein>
    <submittedName>
        <fullName evidence="2">Class I SAM-dependent methyltransferase</fullName>
    </submittedName>
</protein>
<keyword evidence="2" id="KW-0489">Methyltransferase</keyword>
<dbReference type="KEGG" id="mbur:EQU24_12290"/>
<dbReference type="Proteomes" id="UP000305881">
    <property type="component" value="Chromosome"/>
</dbReference>
<proteinExistence type="predicted"/>
<dbReference type="GO" id="GO:0032259">
    <property type="term" value="P:methylation"/>
    <property type="evidence" value="ECO:0007669"/>
    <property type="project" value="UniProtKB-KW"/>
</dbReference>
<dbReference type="CDD" id="cd02440">
    <property type="entry name" value="AdoMet_MTases"/>
    <property type="match status" value="1"/>
</dbReference>
<dbReference type="GO" id="GO:0008168">
    <property type="term" value="F:methyltransferase activity"/>
    <property type="evidence" value="ECO:0007669"/>
    <property type="project" value="UniProtKB-KW"/>
</dbReference>
<feature type="domain" description="Methyltransferase" evidence="1">
    <location>
        <begin position="49"/>
        <end position="131"/>
    </location>
</feature>
<dbReference type="SUPFAM" id="SSF53335">
    <property type="entry name" value="S-adenosyl-L-methionine-dependent methyltransferases"/>
    <property type="match status" value="1"/>
</dbReference>
<name>A0A4P9UWF2_METBY</name>
<dbReference type="PANTHER" id="PTHR43591">
    <property type="entry name" value="METHYLTRANSFERASE"/>
    <property type="match status" value="1"/>
</dbReference>
<sequence>MQRILEPELMEDPKQVQAYAQADFSEPNDHFMQNLNALVGVSGFDGYALDLGCGPGDISCRFAKIYPSALVDALDGSKAMLDYAESIMPSELSARVRFIHGKLPTVSLSRSRYDLIFSNSLLHHLPEPQALWHFIKRYAGNGTRIAIMDLFRPQSDRQAIEIVEKYAAKEPEILQRDFYHSLLAAFTPEEIEEQLREAGLNFEVERISDRHVFISGTIIFK</sequence>
<dbReference type="PANTHER" id="PTHR43591:SF24">
    <property type="entry name" value="2-METHOXY-6-POLYPRENYL-1,4-BENZOQUINOL METHYLASE, MITOCHONDRIAL"/>
    <property type="match status" value="1"/>
</dbReference>
<keyword evidence="3" id="KW-1185">Reference proteome</keyword>
<dbReference type="InterPro" id="IPR029063">
    <property type="entry name" value="SAM-dependent_MTases_sf"/>
</dbReference>
<accession>A0A4P9UWF2</accession>
<organism evidence="2 3">
    <name type="scientific">Methylotuvimicrobium buryatense</name>
    <name type="common">Methylomicrobium buryatense</name>
    <dbReference type="NCBI Taxonomy" id="95641"/>
    <lineage>
        <taxon>Bacteria</taxon>
        <taxon>Pseudomonadati</taxon>
        <taxon>Pseudomonadota</taxon>
        <taxon>Gammaproteobacteria</taxon>
        <taxon>Methylococcales</taxon>
        <taxon>Methylococcaceae</taxon>
        <taxon>Methylotuvimicrobium</taxon>
    </lineage>
</organism>
<keyword evidence="2" id="KW-0808">Transferase</keyword>
<gene>
    <name evidence="2" type="ORF">EQU24_12290</name>
</gene>
<dbReference type="Pfam" id="PF13649">
    <property type="entry name" value="Methyltransf_25"/>
    <property type="match status" value="1"/>
</dbReference>
<evidence type="ECO:0000259" key="1">
    <source>
        <dbReference type="Pfam" id="PF13649"/>
    </source>
</evidence>
<dbReference type="Gene3D" id="3.40.50.150">
    <property type="entry name" value="Vaccinia Virus protein VP39"/>
    <property type="match status" value="1"/>
</dbReference>
<evidence type="ECO:0000313" key="2">
    <source>
        <dbReference type="EMBL" id="QCW84821.1"/>
    </source>
</evidence>
<dbReference type="AlphaFoldDB" id="A0A4P9UWF2"/>
<dbReference type="InterPro" id="IPR041698">
    <property type="entry name" value="Methyltransf_25"/>
</dbReference>